<proteinExistence type="inferred from homology"/>
<comment type="subcellular location">
    <subcellularLocation>
        <location evidence="1">Secreted</location>
    </subcellularLocation>
</comment>
<keyword evidence="3" id="KW-0964">Secreted</keyword>
<dbReference type="OrthoDB" id="6130531at2759"/>
<dbReference type="InterPro" id="IPR008701">
    <property type="entry name" value="NPP1"/>
</dbReference>
<accession>W2Z040</accession>
<comment type="caution">
    <text evidence="5">The sequence shown here is derived from an EMBL/GenBank/DDBJ whole genome shotgun (WGS) entry which is preliminary data.</text>
</comment>
<reference evidence="5 6" key="1">
    <citation type="submission" date="2013-11" db="EMBL/GenBank/DDBJ databases">
        <title>The Genome Sequence of Phytophthora parasitica P10297.</title>
        <authorList>
            <consortium name="The Broad Institute Genomics Platform"/>
            <person name="Russ C."/>
            <person name="Tyler B."/>
            <person name="Panabieres F."/>
            <person name="Shan W."/>
            <person name="Tripathy S."/>
            <person name="Grunwald N."/>
            <person name="Machado M."/>
            <person name="Johnson C.S."/>
            <person name="Walker B."/>
            <person name="Young S.K."/>
            <person name="Zeng Q."/>
            <person name="Gargeya S."/>
            <person name="Fitzgerald M."/>
            <person name="Haas B."/>
            <person name="Abouelleil A."/>
            <person name="Allen A.W."/>
            <person name="Alvarado L."/>
            <person name="Arachchi H.M."/>
            <person name="Berlin A.M."/>
            <person name="Chapman S.B."/>
            <person name="Gainer-Dewar J."/>
            <person name="Goldberg J."/>
            <person name="Griggs A."/>
            <person name="Gujja S."/>
            <person name="Hansen M."/>
            <person name="Howarth C."/>
            <person name="Imamovic A."/>
            <person name="Ireland A."/>
            <person name="Larimer J."/>
            <person name="McCowan C."/>
            <person name="Murphy C."/>
            <person name="Pearson M."/>
            <person name="Poon T.W."/>
            <person name="Priest M."/>
            <person name="Roberts A."/>
            <person name="Saif S."/>
            <person name="Shea T."/>
            <person name="Sisk P."/>
            <person name="Sykes S."/>
            <person name="Wortman J."/>
            <person name="Nusbaum C."/>
            <person name="Birren B."/>
        </authorList>
    </citation>
    <scope>NUCLEOTIDE SEQUENCE [LARGE SCALE GENOMIC DNA]</scope>
    <source>
        <strain evidence="5 6">P10297</strain>
    </source>
</reference>
<name>W2Z040_PHYNI</name>
<dbReference type="EMBL" id="ANIY01002527">
    <property type="protein sequence ID" value="ETP40638.1"/>
    <property type="molecule type" value="Genomic_DNA"/>
</dbReference>
<dbReference type="AlphaFoldDB" id="W2Z040"/>
<gene>
    <name evidence="5" type="ORF">F442_12072</name>
</gene>
<keyword evidence="4" id="KW-0843">Virulence</keyword>
<evidence type="ECO:0000256" key="4">
    <source>
        <dbReference type="ARBA" id="ARBA00023026"/>
    </source>
</evidence>
<evidence type="ECO:0000313" key="6">
    <source>
        <dbReference type="Proteomes" id="UP000018948"/>
    </source>
</evidence>
<dbReference type="Pfam" id="PF05630">
    <property type="entry name" value="NPP1"/>
    <property type="match status" value="1"/>
</dbReference>
<evidence type="ECO:0000256" key="3">
    <source>
        <dbReference type="ARBA" id="ARBA00022525"/>
    </source>
</evidence>
<evidence type="ECO:0000256" key="2">
    <source>
        <dbReference type="ARBA" id="ARBA00009520"/>
    </source>
</evidence>
<dbReference type="PANTHER" id="PTHR33657">
    <property type="entry name" value="DOMAIN PROTEIN, PUTATIVE (AFU_ORTHOLOGUE AFUA_5G00600)-RELATED"/>
    <property type="match status" value="1"/>
</dbReference>
<dbReference type="GO" id="GO:0005576">
    <property type="term" value="C:extracellular region"/>
    <property type="evidence" value="ECO:0007669"/>
    <property type="project" value="UniProtKB-SubCell"/>
</dbReference>
<organism evidence="5 6">
    <name type="scientific">Phytophthora nicotianae P10297</name>
    <dbReference type="NCBI Taxonomy" id="1317064"/>
    <lineage>
        <taxon>Eukaryota</taxon>
        <taxon>Sar</taxon>
        <taxon>Stramenopiles</taxon>
        <taxon>Oomycota</taxon>
        <taxon>Peronosporomycetes</taxon>
        <taxon>Peronosporales</taxon>
        <taxon>Peronosporaceae</taxon>
        <taxon>Phytophthora</taxon>
    </lineage>
</organism>
<dbReference type="Proteomes" id="UP000018948">
    <property type="component" value="Unassembled WGS sequence"/>
</dbReference>
<comment type="similarity">
    <text evidence="2">Belongs to the Necrosis inducing protein (NPP1) family.</text>
</comment>
<protein>
    <recommendedName>
        <fullName evidence="7">EGF-like domain-containing protein</fullName>
    </recommendedName>
</protein>
<evidence type="ECO:0008006" key="7">
    <source>
        <dbReference type="Google" id="ProtNLM"/>
    </source>
</evidence>
<evidence type="ECO:0000256" key="1">
    <source>
        <dbReference type="ARBA" id="ARBA00004613"/>
    </source>
</evidence>
<evidence type="ECO:0000313" key="5">
    <source>
        <dbReference type="EMBL" id="ETP40638.1"/>
    </source>
</evidence>
<sequence>MTIRQLSLEADVDAPSLVFDYGSDPNNIHTFDRDNILGCKCDPGYEGYDCSKRSCLKGDDPVTTDQVDELQLLKCTATGGIFRLQYRTSTSVDIPFDVTSDDLRYILMNSFGFEDPVVEYSSGTKACSTPGSADNIITVNFPIDHGDIPPIRAETTGLIALSGSVSFVTADNGVAIGGMAPRKFDKIELVGGAITTPMLAARTYPPVSHTYVDKFDWLALDFARQDGQYQDLIMWEQLTDEARAALNTADFGESKIPFNDKNLDTTLGLAWSFT</sequence>
<dbReference type="PANTHER" id="PTHR33657:SF8">
    <property type="entry name" value="DOMAIN PROTEIN, PUTATIVE (AFU_ORTHOLOGUE AFUA_5G00600)-RELATED"/>
    <property type="match status" value="1"/>
</dbReference>